<evidence type="ECO:0000256" key="1">
    <source>
        <dbReference type="SAM" id="MobiDB-lite"/>
    </source>
</evidence>
<keyword evidence="3" id="KW-1185">Reference proteome</keyword>
<comment type="caution">
    <text evidence="2">The sequence shown here is derived from an EMBL/GenBank/DDBJ whole genome shotgun (WGS) entry which is preliminary data.</text>
</comment>
<feature type="compositionally biased region" description="Gly residues" evidence="1">
    <location>
        <begin position="142"/>
        <end position="155"/>
    </location>
</feature>
<sequence>MGAGGSTQAPPPPRLYKRERVSLAGTEDPILSTIRTTDLPPAITPTALAGIRLCAGLRRHHVFSTDVPAEDDDVLKTGALVSKLVVEAVKACNIRDYVVLLIEKTVLRLGMDLGPPTEDLLAVARFLNPFLARGEEGRGHGGGDGGNSGGGEEGLGGGSGLALAGAFRETDGALITDAERDLLVLLYYCHRGIITGSPEEAIKHMADAAEKYGTIKDLDTRKEPLTETEIYIHWALMFLATNISTEIDQTTLPAASRALLTAELSTQLTRLLTITEVLVADARLDQACFLLEFLPRLAAREEKGWWRLRAKAVGRNLRRKAPPVSQAWHAEFAERTVKRVVKGKGKGEAVGEGALGRSSLSFSRDTLVLDGDVWKGA</sequence>
<accession>A0AAE8SWU3</accession>
<name>A0AAE8SWU3_9PEZI</name>
<evidence type="ECO:0000313" key="3">
    <source>
        <dbReference type="Proteomes" id="UP001187682"/>
    </source>
</evidence>
<protein>
    <submittedName>
        <fullName evidence="2">Uncharacterized protein</fullName>
    </submittedName>
</protein>
<dbReference type="Proteomes" id="UP001187682">
    <property type="component" value="Unassembled WGS sequence"/>
</dbReference>
<evidence type="ECO:0000313" key="2">
    <source>
        <dbReference type="EMBL" id="SPO04004.1"/>
    </source>
</evidence>
<feature type="region of interest" description="Disordered" evidence="1">
    <location>
        <begin position="135"/>
        <end position="155"/>
    </location>
</feature>
<proteinExistence type="predicted"/>
<dbReference type="EMBL" id="ONZQ02000009">
    <property type="protein sequence ID" value="SPO04004.1"/>
    <property type="molecule type" value="Genomic_DNA"/>
</dbReference>
<organism evidence="2 3">
    <name type="scientific">Cephalotrichum gorgonifer</name>
    <dbReference type="NCBI Taxonomy" id="2041049"/>
    <lineage>
        <taxon>Eukaryota</taxon>
        <taxon>Fungi</taxon>
        <taxon>Dikarya</taxon>
        <taxon>Ascomycota</taxon>
        <taxon>Pezizomycotina</taxon>
        <taxon>Sordariomycetes</taxon>
        <taxon>Hypocreomycetidae</taxon>
        <taxon>Microascales</taxon>
        <taxon>Microascaceae</taxon>
        <taxon>Cephalotrichum</taxon>
    </lineage>
</organism>
<gene>
    <name evidence="2" type="ORF">DNG_06687</name>
</gene>
<reference evidence="2" key="1">
    <citation type="submission" date="2018-03" db="EMBL/GenBank/DDBJ databases">
        <authorList>
            <person name="Guldener U."/>
        </authorList>
    </citation>
    <scope>NUCLEOTIDE SEQUENCE</scope>
</reference>
<dbReference type="AlphaFoldDB" id="A0AAE8SWU3"/>